<dbReference type="PANTHER" id="PTHR35176:SF6">
    <property type="entry name" value="HEME OXYGENASE HI_0854-RELATED"/>
    <property type="match status" value="1"/>
</dbReference>
<dbReference type="Gene3D" id="2.30.110.10">
    <property type="entry name" value="Electron Transport, Fmn-binding Protein, Chain A"/>
    <property type="match status" value="1"/>
</dbReference>
<dbReference type="InterPro" id="IPR011576">
    <property type="entry name" value="Pyridox_Oxase_N"/>
</dbReference>
<protein>
    <recommendedName>
        <fullName evidence="2">Pyridoxamine 5'-phosphate oxidase N-terminal domain-containing protein</fullName>
    </recommendedName>
</protein>
<feature type="domain" description="Pyridoxamine 5'-phosphate oxidase N-terminal" evidence="2">
    <location>
        <begin position="5"/>
        <end position="125"/>
    </location>
</feature>
<evidence type="ECO:0000313" key="4">
    <source>
        <dbReference type="Proteomes" id="UP000245829"/>
    </source>
</evidence>
<keyword evidence="4" id="KW-1185">Reference proteome</keyword>
<gene>
    <name evidence="3" type="ORF">NZNM25_19180</name>
</gene>
<evidence type="ECO:0000259" key="2">
    <source>
        <dbReference type="Pfam" id="PF01243"/>
    </source>
</evidence>
<dbReference type="AlphaFoldDB" id="A0A2S2KU92"/>
<proteinExistence type="predicted"/>
<dbReference type="InterPro" id="IPR012349">
    <property type="entry name" value="Split_barrel_FMN-bd"/>
</dbReference>
<dbReference type="OrthoDB" id="139492at2157"/>
<evidence type="ECO:0000313" key="3">
    <source>
        <dbReference type="EMBL" id="GBH35127.1"/>
    </source>
</evidence>
<reference evidence="3 4" key="1">
    <citation type="submission" date="2018-05" db="EMBL/GenBank/DDBJ databases">
        <title>genome sequencing of Nitrosopumilus sp. NM25.</title>
        <authorList>
            <person name="Mori K."/>
            <person name="Nakagawa T."/>
        </authorList>
    </citation>
    <scope>NUCLEOTIDE SEQUENCE [LARGE SCALE GENOMIC DNA]</scope>
    <source>
        <strain evidence="3 4">NM25</strain>
    </source>
</reference>
<organism evidence="3 4">
    <name type="scientific">Nitrosopumilus zosterae</name>
    <dbReference type="NCBI Taxonomy" id="718286"/>
    <lineage>
        <taxon>Archaea</taxon>
        <taxon>Nitrososphaerota</taxon>
        <taxon>Nitrososphaeria</taxon>
        <taxon>Nitrosopumilales</taxon>
        <taxon>Nitrosopumilaceae</taxon>
        <taxon>Nitrosopumilus</taxon>
    </lineage>
</organism>
<dbReference type="EMBL" id="BGKI01000012">
    <property type="protein sequence ID" value="GBH35127.1"/>
    <property type="molecule type" value="Genomic_DNA"/>
</dbReference>
<dbReference type="GO" id="GO:0005829">
    <property type="term" value="C:cytosol"/>
    <property type="evidence" value="ECO:0007669"/>
    <property type="project" value="TreeGrafter"/>
</dbReference>
<accession>A0A2S2KU92</accession>
<dbReference type="GeneID" id="76210147"/>
<dbReference type="GO" id="GO:0070967">
    <property type="term" value="F:coenzyme F420 binding"/>
    <property type="evidence" value="ECO:0007669"/>
    <property type="project" value="TreeGrafter"/>
</dbReference>
<dbReference type="PANTHER" id="PTHR35176">
    <property type="entry name" value="HEME OXYGENASE HI_0854-RELATED"/>
    <property type="match status" value="1"/>
</dbReference>
<evidence type="ECO:0000256" key="1">
    <source>
        <dbReference type="ARBA" id="ARBA00023002"/>
    </source>
</evidence>
<dbReference type="SUPFAM" id="SSF50475">
    <property type="entry name" value="FMN-binding split barrel"/>
    <property type="match status" value="1"/>
</dbReference>
<dbReference type="Pfam" id="PF01243">
    <property type="entry name" value="PNPOx_N"/>
    <property type="match status" value="1"/>
</dbReference>
<comment type="caution">
    <text evidence="3">The sequence shown here is derived from an EMBL/GenBank/DDBJ whole genome shotgun (WGS) entry which is preliminary data.</text>
</comment>
<keyword evidence="1" id="KW-0560">Oxidoreductase</keyword>
<dbReference type="GO" id="GO:0016627">
    <property type="term" value="F:oxidoreductase activity, acting on the CH-CH group of donors"/>
    <property type="evidence" value="ECO:0007669"/>
    <property type="project" value="TreeGrafter"/>
</dbReference>
<dbReference type="Proteomes" id="UP000245829">
    <property type="component" value="Unassembled WGS sequence"/>
</dbReference>
<dbReference type="RefSeq" id="WP_109877731.1">
    <property type="nucleotide sequence ID" value="NZ_AP026695.1"/>
</dbReference>
<name>A0A2S2KU92_9ARCH</name>
<dbReference type="InterPro" id="IPR052019">
    <property type="entry name" value="F420H2_bilvrd_red/Heme_oxyg"/>
</dbReference>
<sequence>MGKRDEFLQSQKILRLSTIDKKTPHIVPVWYRYSGKKFYIGTNTKTEKAKNVKRNKHVAFCVDVGIKSPDIYGVMGQGEASLILENTKVKLIAKKILLRYFDDIENKSAKELLDDTDCIIEIIPKKFSVWSY</sequence>